<reference evidence="1 2" key="1">
    <citation type="submission" date="2020-03" db="EMBL/GenBank/DDBJ databases">
        <title>Nocardioides sp. nov., isolated from fish.</title>
        <authorList>
            <person name="Hyun D.-W."/>
            <person name="Bae J.-W."/>
        </authorList>
    </citation>
    <scope>NUCLEOTIDE SEQUENCE [LARGE SCALE GENOMIC DNA]</scope>
    <source>
        <strain evidence="1 2">HDW12A</strain>
    </source>
</reference>
<dbReference type="AlphaFoldDB" id="A0A6G7YDX0"/>
<dbReference type="EMBL" id="CP049866">
    <property type="protein sequence ID" value="QIK74841.1"/>
    <property type="molecule type" value="Genomic_DNA"/>
</dbReference>
<dbReference type="RefSeq" id="WP_166315543.1">
    <property type="nucleotide sequence ID" value="NZ_CP049866.1"/>
</dbReference>
<keyword evidence="2" id="KW-1185">Reference proteome</keyword>
<gene>
    <name evidence="1" type="ORF">G7071_04750</name>
</gene>
<dbReference type="KEGG" id="npi:G7071_04750"/>
<protein>
    <submittedName>
        <fullName evidence="1">Uncharacterized protein</fullName>
    </submittedName>
</protein>
<evidence type="ECO:0000313" key="2">
    <source>
        <dbReference type="Proteomes" id="UP000502035"/>
    </source>
</evidence>
<accession>A0A6G7YDX0</accession>
<sequence length="56" mass="5939">MYAQIISFDGPRSDELVAASARAGRERIAPLVASDPALRDRLLGGYARLPPTAPST</sequence>
<dbReference type="Proteomes" id="UP000502035">
    <property type="component" value="Chromosome"/>
</dbReference>
<name>A0A6G7YDX0_9ACTN</name>
<organism evidence="1 2">
    <name type="scientific">Nocardioides piscis</name>
    <dbReference type="NCBI Taxonomy" id="2714938"/>
    <lineage>
        <taxon>Bacteria</taxon>
        <taxon>Bacillati</taxon>
        <taxon>Actinomycetota</taxon>
        <taxon>Actinomycetes</taxon>
        <taxon>Propionibacteriales</taxon>
        <taxon>Nocardioidaceae</taxon>
        <taxon>Nocardioides</taxon>
    </lineage>
</organism>
<proteinExistence type="predicted"/>
<evidence type="ECO:0000313" key="1">
    <source>
        <dbReference type="EMBL" id="QIK74841.1"/>
    </source>
</evidence>